<accession>A0A177ZQ21</accession>
<evidence type="ECO:0000313" key="3">
    <source>
        <dbReference type="Proteomes" id="UP000077881"/>
    </source>
</evidence>
<dbReference type="Gene3D" id="1.20.5.170">
    <property type="match status" value="1"/>
</dbReference>
<dbReference type="RefSeq" id="WP_064468297.1">
    <property type="nucleotide sequence ID" value="NZ_LDJR01000052.1"/>
</dbReference>
<dbReference type="EMBL" id="LDJR01000052">
    <property type="protein sequence ID" value="OAK70101.1"/>
    <property type="molecule type" value="Genomic_DNA"/>
</dbReference>
<organism evidence="2 3">
    <name type="scientific">Lederbergia galactosidilytica</name>
    <dbReference type="NCBI Taxonomy" id="217031"/>
    <lineage>
        <taxon>Bacteria</taxon>
        <taxon>Bacillati</taxon>
        <taxon>Bacillota</taxon>
        <taxon>Bacilli</taxon>
        <taxon>Bacillales</taxon>
        <taxon>Bacillaceae</taxon>
        <taxon>Lederbergia</taxon>
    </lineage>
</organism>
<comment type="caution">
    <text evidence="2">The sequence shown here is derived from an EMBL/GenBank/DDBJ whole genome shotgun (WGS) entry which is preliminary data.</text>
</comment>
<gene>
    <name evidence="2" type="ORF">ABB05_13055</name>
</gene>
<evidence type="ECO:0000313" key="2">
    <source>
        <dbReference type="EMBL" id="OAK70101.1"/>
    </source>
</evidence>
<dbReference type="STRING" id="217031.ABB05_13055"/>
<feature type="region of interest" description="Disordered" evidence="1">
    <location>
        <begin position="53"/>
        <end position="76"/>
    </location>
</feature>
<proteinExistence type="predicted"/>
<name>A0A177ZQ21_9BACI</name>
<keyword evidence="3" id="KW-1185">Reference proteome</keyword>
<evidence type="ECO:0000256" key="1">
    <source>
        <dbReference type="SAM" id="MobiDB-lite"/>
    </source>
</evidence>
<protein>
    <submittedName>
        <fullName evidence="2">Uncharacterized protein</fullName>
    </submittedName>
</protein>
<dbReference type="Proteomes" id="UP000077881">
    <property type="component" value="Unassembled WGS sequence"/>
</dbReference>
<reference evidence="2 3" key="1">
    <citation type="submission" date="2015-05" db="EMBL/GenBank/DDBJ databases">
        <title>Comparison of genome.</title>
        <authorList>
            <person name="Zheng Z."/>
            <person name="Sun M."/>
        </authorList>
    </citation>
    <scope>NUCLEOTIDE SEQUENCE [LARGE SCALE GENOMIC DNA]</scope>
    <source>
        <strain evidence="2 3">G25-74</strain>
    </source>
</reference>
<sequence length="76" mass="8417">MELSYDLNNVVESLTNKLAGAEQRASQFEAVAIAKENKVQELEGKIAELEESLKQEKAKTAGPVLQENKNEGKEEK</sequence>
<dbReference type="AlphaFoldDB" id="A0A177ZQ21"/>
<dbReference type="PATRIC" id="fig|217031.6.peg.2813"/>